<dbReference type="EMBL" id="SORE01000038">
    <property type="protein sequence ID" value="TDY37374.1"/>
    <property type="molecule type" value="Genomic_DNA"/>
</dbReference>
<keyword evidence="2" id="KW-1185">Reference proteome</keyword>
<evidence type="ECO:0000313" key="1">
    <source>
        <dbReference type="EMBL" id="TDY37374.1"/>
    </source>
</evidence>
<dbReference type="RefSeq" id="WP_134197120.1">
    <property type="nucleotide sequence ID" value="NZ_JBHLUW010000020.1"/>
</dbReference>
<protein>
    <submittedName>
        <fullName evidence="1">Uncharacterized protein</fullName>
    </submittedName>
</protein>
<sequence length="71" mass="7636">MASNARQAAIAADWENHWCRGNVESREAITKGCGVGFVTSAIQTSIHNTVDWPQATLPAEDCKMYADEGGP</sequence>
<proteinExistence type="predicted"/>
<organism evidence="1 2">
    <name type="scientific">Paraburkholderia rhizosphaerae</name>
    <dbReference type="NCBI Taxonomy" id="480658"/>
    <lineage>
        <taxon>Bacteria</taxon>
        <taxon>Pseudomonadati</taxon>
        <taxon>Pseudomonadota</taxon>
        <taxon>Betaproteobacteria</taxon>
        <taxon>Burkholderiales</taxon>
        <taxon>Burkholderiaceae</taxon>
        <taxon>Paraburkholderia</taxon>
    </lineage>
</organism>
<reference evidence="1 2" key="1">
    <citation type="submission" date="2019-03" db="EMBL/GenBank/DDBJ databases">
        <title>Genomic Encyclopedia of Type Strains, Phase III (KMG-III): the genomes of soil and plant-associated and newly described type strains.</title>
        <authorList>
            <person name="Whitman W."/>
        </authorList>
    </citation>
    <scope>NUCLEOTIDE SEQUENCE [LARGE SCALE GENOMIC DNA]</scope>
    <source>
        <strain evidence="1 2">LMG 29544</strain>
    </source>
</reference>
<dbReference type="Proteomes" id="UP000295509">
    <property type="component" value="Unassembled WGS sequence"/>
</dbReference>
<gene>
    <name evidence="1" type="ORF">BX592_13817</name>
</gene>
<dbReference type="AlphaFoldDB" id="A0A4V3HCJ4"/>
<comment type="caution">
    <text evidence="1">The sequence shown here is derived from an EMBL/GenBank/DDBJ whole genome shotgun (WGS) entry which is preliminary data.</text>
</comment>
<name>A0A4V3HCJ4_9BURK</name>
<evidence type="ECO:0000313" key="2">
    <source>
        <dbReference type="Proteomes" id="UP000295509"/>
    </source>
</evidence>
<accession>A0A4V3HCJ4</accession>